<proteinExistence type="predicted"/>
<evidence type="ECO:0000313" key="1">
    <source>
        <dbReference type="EMBL" id="KAG6388973.1"/>
    </source>
</evidence>
<reference evidence="1" key="2">
    <citation type="submission" date="2020-08" db="EMBL/GenBank/DDBJ databases">
        <title>Plant Genome Project.</title>
        <authorList>
            <person name="Zhang R.-G."/>
        </authorList>
    </citation>
    <scope>NUCLEOTIDE SEQUENCE</scope>
    <source>
        <strain evidence="1">Huo1</strain>
        <tissue evidence="1">Leaf</tissue>
    </source>
</reference>
<name>A0A8X8W660_SALSN</name>
<protein>
    <submittedName>
        <fullName evidence="1">Uncharacterized protein</fullName>
    </submittedName>
</protein>
<accession>A0A8X8W660</accession>
<comment type="caution">
    <text evidence="1">The sequence shown here is derived from an EMBL/GenBank/DDBJ whole genome shotgun (WGS) entry which is preliminary data.</text>
</comment>
<dbReference type="PANTHER" id="PTHR31016">
    <property type="entry name" value="OS04G0228100 PROTEIN"/>
    <property type="match status" value="1"/>
</dbReference>
<sequence>MLCFHSCSLVKLGDLEEAKAVLDDWTSTCYTYDFRVPDILLTGYLAKSLSHLSNKLETALELTKTMARRAASKARELKWIRWDMAFKQERSGLLEEENKKLRDGLFGKAWRSRRSKAVLDDWTSTCHTYDFAEHTADGILSKGAIDLPRHLLLEHSYQLHAMIVENKKPKKVALPEIRAEVDQIGYDIMQQRCGCACVWKYHHLTSHYISSSYESLLWGMRFDFSSPQKGVEDETDNDMARRAASKARDLKWIRWDMAFMQQRSGLLEEENMKLRDGHLGDKYRLSFPKAIDFPRLLEHSYQPHDMIVENKKPKECCEAVDHAKRLEEDPMLLLRGLSCCPFGSLWFMDLVLVALPEIRAEVDHIGHDIMQERCGCACIVEYHHLTSHDMSSSYESLLWGMQFDFSSPQKADIHPGETSSEHGLKTELGDLEEAKALLDDFTSTTSEAIDLLQHLLLLLEHSNQLLAMIVENKKPKKPHDMIVENQKPKKSCEAVDHAKRLEEDSMILLKGEEDGIDNAFMQERSGLLEEENKKLHDGLFEGYHAVHLDSIWFIDLALVALPEIRCWLHDQLWESGQIKSNSMEKSLFQLSDMTITMARQAASMAREPMWEDSVLLLRGFDSLDKFLSHLSNNLETALEHTITMARRAASKAREPMAIDFPRSSMFSPFDKCFWSTLMIVENQKLKRVVKQLIMLRDWRRIQCFCLEGYHAVHLDSLWFMDLVLVALPEIRLIHSC</sequence>
<keyword evidence="2" id="KW-1185">Reference proteome</keyword>
<dbReference type="Proteomes" id="UP000298416">
    <property type="component" value="Unassembled WGS sequence"/>
</dbReference>
<gene>
    <name evidence="1" type="ORF">SASPL_150410</name>
</gene>
<organism evidence="1">
    <name type="scientific">Salvia splendens</name>
    <name type="common">Scarlet sage</name>
    <dbReference type="NCBI Taxonomy" id="180675"/>
    <lineage>
        <taxon>Eukaryota</taxon>
        <taxon>Viridiplantae</taxon>
        <taxon>Streptophyta</taxon>
        <taxon>Embryophyta</taxon>
        <taxon>Tracheophyta</taxon>
        <taxon>Spermatophyta</taxon>
        <taxon>Magnoliopsida</taxon>
        <taxon>eudicotyledons</taxon>
        <taxon>Gunneridae</taxon>
        <taxon>Pentapetalae</taxon>
        <taxon>asterids</taxon>
        <taxon>lamiids</taxon>
        <taxon>Lamiales</taxon>
        <taxon>Lamiaceae</taxon>
        <taxon>Nepetoideae</taxon>
        <taxon>Mentheae</taxon>
        <taxon>Salviinae</taxon>
        <taxon>Salvia</taxon>
        <taxon>Salvia subgen. Calosphace</taxon>
        <taxon>core Calosphace</taxon>
    </lineage>
</organism>
<reference evidence="1" key="1">
    <citation type="submission" date="2018-01" db="EMBL/GenBank/DDBJ databases">
        <authorList>
            <person name="Mao J.F."/>
        </authorList>
    </citation>
    <scope>NUCLEOTIDE SEQUENCE</scope>
    <source>
        <strain evidence="1">Huo1</strain>
        <tissue evidence="1">Leaf</tissue>
    </source>
</reference>
<evidence type="ECO:0000313" key="2">
    <source>
        <dbReference type="Proteomes" id="UP000298416"/>
    </source>
</evidence>
<dbReference type="AlphaFoldDB" id="A0A8X8W660"/>
<dbReference type="EMBL" id="PNBA02000020">
    <property type="protein sequence ID" value="KAG6388973.1"/>
    <property type="molecule type" value="Genomic_DNA"/>
</dbReference>
<dbReference type="PANTHER" id="PTHR31016:SF2">
    <property type="entry name" value="OS04G0228100 PROTEIN"/>
    <property type="match status" value="1"/>
</dbReference>